<reference evidence="6 7" key="1">
    <citation type="journal article" date="2013" name="Curr. Biol.">
        <title>The Genome of the Foraminiferan Reticulomyxa filosa.</title>
        <authorList>
            <person name="Glockner G."/>
            <person name="Hulsmann N."/>
            <person name="Schleicher M."/>
            <person name="Noegel A.A."/>
            <person name="Eichinger L."/>
            <person name="Gallinger C."/>
            <person name="Pawlowski J."/>
            <person name="Sierra R."/>
            <person name="Euteneuer U."/>
            <person name="Pillet L."/>
            <person name="Moustafa A."/>
            <person name="Platzer M."/>
            <person name="Groth M."/>
            <person name="Szafranski K."/>
            <person name="Schliwa M."/>
        </authorList>
    </citation>
    <scope>NUCLEOTIDE SEQUENCE [LARGE SCALE GENOMIC DNA]</scope>
</reference>
<feature type="repeat" description="WD" evidence="3">
    <location>
        <begin position="590"/>
        <end position="637"/>
    </location>
</feature>
<feature type="repeat" description="WD" evidence="3">
    <location>
        <begin position="663"/>
        <end position="689"/>
    </location>
</feature>
<dbReference type="PRINTS" id="PR00320">
    <property type="entry name" value="GPROTEINBRPT"/>
</dbReference>
<evidence type="ECO:0000313" key="6">
    <source>
        <dbReference type="EMBL" id="ETO00315.1"/>
    </source>
</evidence>
<dbReference type="InterPro" id="IPR001680">
    <property type="entry name" value="WD40_rpt"/>
</dbReference>
<dbReference type="PROSITE" id="PS50082">
    <property type="entry name" value="WD_REPEATS_2"/>
    <property type="match status" value="3"/>
</dbReference>
<gene>
    <name evidence="6" type="ORF">RFI_37132</name>
</gene>
<evidence type="ECO:0000256" key="5">
    <source>
        <dbReference type="SAM" id="Phobius"/>
    </source>
</evidence>
<keyword evidence="5" id="KW-0812">Transmembrane</keyword>
<dbReference type="SMART" id="SM00320">
    <property type="entry name" value="WD40"/>
    <property type="match status" value="6"/>
</dbReference>
<dbReference type="PANTHER" id="PTHR19848">
    <property type="entry name" value="WD40 REPEAT PROTEIN"/>
    <property type="match status" value="1"/>
</dbReference>
<evidence type="ECO:0000256" key="4">
    <source>
        <dbReference type="SAM" id="MobiDB-lite"/>
    </source>
</evidence>
<dbReference type="Pfam" id="PF00400">
    <property type="entry name" value="WD40"/>
    <property type="match status" value="4"/>
</dbReference>
<dbReference type="AlphaFoldDB" id="X6LHX8"/>
<organism evidence="6 7">
    <name type="scientific">Reticulomyxa filosa</name>
    <dbReference type="NCBI Taxonomy" id="46433"/>
    <lineage>
        <taxon>Eukaryota</taxon>
        <taxon>Sar</taxon>
        <taxon>Rhizaria</taxon>
        <taxon>Retaria</taxon>
        <taxon>Foraminifera</taxon>
        <taxon>Monothalamids</taxon>
        <taxon>Reticulomyxidae</taxon>
        <taxon>Reticulomyxa</taxon>
    </lineage>
</organism>
<dbReference type="InterPro" id="IPR015943">
    <property type="entry name" value="WD40/YVTN_repeat-like_dom_sf"/>
</dbReference>
<dbReference type="InterPro" id="IPR020472">
    <property type="entry name" value="WD40_PAC1"/>
</dbReference>
<feature type="compositionally biased region" description="Basic and acidic residues" evidence="4">
    <location>
        <begin position="278"/>
        <end position="292"/>
    </location>
</feature>
<evidence type="ECO:0000313" key="7">
    <source>
        <dbReference type="Proteomes" id="UP000023152"/>
    </source>
</evidence>
<evidence type="ECO:0000256" key="1">
    <source>
        <dbReference type="ARBA" id="ARBA00022574"/>
    </source>
</evidence>
<feature type="compositionally biased region" description="Basic residues" evidence="4">
    <location>
        <begin position="268"/>
        <end position="277"/>
    </location>
</feature>
<keyword evidence="2" id="KW-0677">Repeat</keyword>
<dbReference type="PROSITE" id="PS50294">
    <property type="entry name" value="WD_REPEATS_REGION"/>
    <property type="match status" value="2"/>
</dbReference>
<feature type="non-terminal residue" evidence="6">
    <location>
        <position position="1"/>
    </location>
</feature>
<feature type="transmembrane region" description="Helical" evidence="5">
    <location>
        <begin position="325"/>
        <end position="354"/>
    </location>
</feature>
<protein>
    <submittedName>
        <fullName evidence="6">Uncharacterized protein</fullName>
    </submittedName>
</protein>
<dbReference type="InterPro" id="IPR036322">
    <property type="entry name" value="WD40_repeat_dom_sf"/>
</dbReference>
<dbReference type="PROSITE" id="PS00678">
    <property type="entry name" value="WD_REPEATS_1"/>
    <property type="match status" value="2"/>
</dbReference>
<proteinExistence type="predicted"/>
<dbReference type="InterPro" id="IPR019775">
    <property type="entry name" value="WD40_repeat_CS"/>
</dbReference>
<feature type="compositionally biased region" description="Basic residues" evidence="4">
    <location>
        <begin position="228"/>
        <end position="244"/>
    </location>
</feature>
<feature type="repeat" description="WD" evidence="3">
    <location>
        <begin position="487"/>
        <end position="530"/>
    </location>
</feature>
<sequence length="786" mass="91865">LCCKKKYKGVHRSLKPAFLEFFCFFEIYIYVNFIILFFLLKKVKNMSGKHGCQEADQSTSRGTVTTYFSNNTNSQLDGQMGAFTVQDYSQVFIVFKCAFHSIEKTPEQSIGSAITQQSEEVRKPSIVSETTQQSEEGCVNNNFTLLFFVLVFSLKAYSLNYSNNTQDFIIQTNPRIRRTIETRQRRETRRDRETKTKGKKKKKGEREREKEIERERKREEKEKEKERQKQKRKKEKERERKRKEKEKEKERQKQKRKKEKEREEKQKKMEKKKQKKMEKKEQKEKKYEEESVSKSQAKQPVPEPERQLNVTFFQSFKKLVSLNFYCIYCFTLLPNMFVFLFYCVVLLIVFFVWLHIKMAKCLFINHYLIQAFQPTLCTFLESTKYVTLDKHKNMVSGIDCSSESGALTCFASIDGQISILHEQDNGQAQLFQKKKIWSTDQKKIEKGIDVKISPYHYYEDRKVIAYTENGNFIHLLDVVHMQRFRTFDGHTGHVNTIEFSSFNNGKFLLSGSVDNTTRLWDVETSQLMHTFKGHEGSVSCVGFSYLQSNNNIDKSNNISIIGGNGYTMSSGSHDKTLCTWDIETAKKITTFKHEHQVKSIKYGSNESGIIGANAISSGSADKTVRLWDIREGKQIQTFDGHKDWVTSVDHPPFRINSSEIDIDSDVICSASLDNTIRFWDPRSNKKQLHIIEGNHEDSGITCLKFTLFKKKSKCNDLVMGVNMLYGSLNDDTIITYDKWCLVRNVFLANAIYSAMKMLYDYITKKNKIKFWNDNVEIILFCVFYVC</sequence>
<comment type="caution">
    <text evidence="6">The sequence shown here is derived from an EMBL/GenBank/DDBJ whole genome shotgun (WGS) entry which is preliminary data.</text>
</comment>
<dbReference type="EMBL" id="ASPP01041364">
    <property type="protein sequence ID" value="ETO00315.1"/>
    <property type="molecule type" value="Genomic_DNA"/>
</dbReference>
<name>X6LHX8_RETFI</name>
<dbReference type="Gene3D" id="2.130.10.10">
    <property type="entry name" value="YVTN repeat-like/Quinoprotein amine dehydrogenase"/>
    <property type="match status" value="2"/>
</dbReference>
<dbReference type="SUPFAM" id="SSF50978">
    <property type="entry name" value="WD40 repeat-like"/>
    <property type="match status" value="1"/>
</dbReference>
<accession>X6LHX8</accession>
<dbReference type="CDD" id="cd00200">
    <property type="entry name" value="WD40"/>
    <property type="match status" value="1"/>
</dbReference>
<keyword evidence="5" id="KW-0472">Membrane</keyword>
<feature type="transmembrane region" description="Helical" evidence="5">
    <location>
        <begin position="17"/>
        <end position="40"/>
    </location>
</feature>
<keyword evidence="7" id="KW-1185">Reference proteome</keyword>
<feature type="compositionally biased region" description="Basic and acidic residues" evidence="4">
    <location>
        <begin position="179"/>
        <end position="196"/>
    </location>
</feature>
<keyword evidence="1 3" id="KW-0853">WD repeat</keyword>
<feature type="region of interest" description="Disordered" evidence="4">
    <location>
        <begin position="179"/>
        <end position="302"/>
    </location>
</feature>
<evidence type="ECO:0000256" key="3">
    <source>
        <dbReference type="PROSITE-ProRule" id="PRU00221"/>
    </source>
</evidence>
<keyword evidence="5" id="KW-1133">Transmembrane helix</keyword>
<dbReference type="PANTHER" id="PTHR19848:SF8">
    <property type="entry name" value="F-BOX AND WD REPEAT DOMAIN CONTAINING 7"/>
    <property type="match status" value="1"/>
</dbReference>
<feature type="compositionally biased region" description="Basic and acidic residues" evidence="4">
    <location>
        <begin position="204"/>
        <end position="227"/>
    </location>
</feature>
<evidence type="ECO:0000256" key="2">
    <source>
        <dbReference type="ARBA" id="ARBA00022737"/>
    </source>
</evidence>
<dbReference type="Proteomes" id="UP000023152">
    <property type="component" value="Unassembled WGS sequence"/>
</dbReference>